<feature type="transmembrane region" description="Helical" evidence="8">
    <location>
        <begin position="169"/>
        <end position="186"/>
    </location>
</feature>
<comment type="caution">
    <text evidence="10">The sequence shown here is derived from an EMBL/GenBank/DDBJ whole genome shotgun (WGS) entry which is preliminary data.</text>
</comment>
<feature type="transmembrane region" description="Helical" evidence="8">
    <location>
        <begin position="288"/>
        <end position="316"/>
    </location>
</feature>
<evidence type="ECO:0000256" key="6">
    <source>
        <dbReference type="ARBA" id="ARBA00023136"/>
    </source>
</evidence>
<dbReference type="GO" id="GO:0016780">
    <property type="term" value="F:phosphotransferase activity, for other substituted phosphate groups"/>
    <property type="evidence" value="ECO:0007669"/>
    <property type="project" value="InterPro"/>
</dbReference>
<feature type="binding site" evidence="7">
    <location>
        <position position="161"/>
    </location>
    <ligand>
        <name>Mg(2+)</name>
        <dbReference type="ChEBI" id="CHEBI:18420"/>
    </ligand>
</feature>
<feature type="transmembrane region" description="Helical" evidence="8">
    <location>
        <begin position="456"/>
        <end position="476"/>
    </location>
</feature>
<dbReference type="Proteomes" id="UP000885779">
    <property type="component" value="Unassembled WGS sequence"/>
</dbReference>
<feature type="transmembrane region" description="Helical" evidence="8">
    <location>
        <begin position="217"/>
        <end position="236"/>
    </location>
</feature>
<protein>
    <recommendedName>
        <fullName evidence="9">Bacterial sugar transferase domain-containing protein</fullName>
    </recommendedName>
</protein>
<feature type="transmembrane region" description="Helical" evidence="8">
    <location>
        <begin position="81"/>
        <end position="99"/>
    </location>
</feature>
<proteinExistence type="predicted"/>
<dbReference type="EMBL" id="DRQG01000017">
    <property type="protein sequence ID" value="HGY54391.1"/>
    <property type="molecule type" value="Genomic_DNA"/>
</dbReference>
<keyword evidence="7" id="KW-0460">Magnesium</keyword>
<keyword evidence="2" id="KW-1003">Cell membrane</keyword>
<dbReference type="GO" id="GO:0071555">
    <property type="term" value="P:cell wall organization"/>
    <property type="evidence" value="ECO:0007669"/>
    <property type="project" value="TreeGrafter"/>
</dbReference>
<organism evidence="10">
    <name type="scientific">Caldithrix abyssi</name>
    <dbReference type="NCBI Taxonomy" id="187145"/>
    <lineage>
        <taxon>Bacteria</taxon>
        <taxon>Pseudomonadati</taxon>
        <taxon>Calditrichota</taxon>
        <taxon>Calditrichia</taxon>
        <taxon>Calditrichales</taxon>
        <taxon>Calditrichaceae</taxon>
        <taxon>Caldithrix</taxon>
    </lineage>
</organism>
<keyword evidence="7" id="KW-0479">Metal-binding</keyword>
<feature type="transmembrane region" description="Helical" evidence="8">
    <location>
        <begin position="53"/>
        <end position="75"/>
    </location>
</feature>
<dbReference type="PANTHER" id="PTHR22926:SF3">
    <property type="entry name" value="UNDECAPRENYL-PHOSPHATE ALPHA-N-ACETYLGLUCOSAMINYL 1-PHOSPHATE TRANSFERASE"/>
    <property type="match status" value="1"/>
</dbReference>
<keyword evidence="4 8" id="KW-0812">Transmembrane</keyword>
<dbReference type="Pfam" id="PF00953">
    <property type="entry name" value="Glycos_transf_4"/>
    <property type="match status" value="1"/>
</dbReference>
<comment type="subcellular location">
    <subcellularLocation>
        <location evidence="1">Cell membrane</location>
        <topology evidence="1">Multi-pass membrane protein</topology>
    </subcellularLocation>
</comment>
<gene>
    <name evidence="10" type="ORF">ENK44_01690</name>
</gene>
<dbReference type="GO" id="GO:0009103">
    <property type="term" value="P:lipopolysaccharide biosynthetic process"/>
    <property type="evidence" value="ECO:0007669"/>
    <property type="project" value="TreeGrafter"/>
</dbReference>
<dbReference type="GO" id="GO:0046872">
    <property type="term" value="F:metal ion binding"/>
    <property type="evidence" value="ECO:0007669"/>
    <property type="project" value="UniProtKB-KW"/>
</dbReference>
<sequence length="817" mass="92686">MEPSNYYIIALVFAAGTLVSLGLTRLVRAWAIQRRIGVFPNERMVHTGFIPRMGGIGIIGGFLVALILSALLFHSYLQWEWPYVLIVSGALLMGGLGIYDDRYGLNAPQKFAGQFLAATLVILGGCRIDVLVNPFGLDLNLGWFSIPLTYLWLITVTNAVNLLDGLDGLAAGVSFIAALVFGLIAFLHNNMIIVVFSVSLMAGLLGFLRYNRHPASIFMGDTGSLFLGFLLAALSLKAFTTAGNHIEMLLPVIVLAVPIGDTTVAFFRRLNNGRHPFKPDKDHLHHRLLYLGLTHRQAVQIIYFAAAAYGLAAIILVLEAEISGLILLLLVIVLSVFGLKRLGYLEARKFKTVTGSEDFLRIQKELAPISIKRFLHRLLLGLSDVLMVNLALYVYVWLRHHYHIGQGGVLDPGEILTPVPMLIVTLYWIVLFILNDLYSMRWDISRFDKMRRISKTILVGILLWFIITWDGALSISEGRMAILLYAGLLLLFVNLGRLLVISFEKRGRILEYAPQNTLLIGATSRGHKLLKDIRKNPHLLYNVVGYVTQDGRPERFSNLSCLGTYEDIPSLIRNRGIHEVIIAINEQTHDELIGLIAAIDDMKVVLKIVPQYYDILSGHKTEEITGHPLIRLFPDHMRMWQWLLKRLADIVLSLFFLTLFFLPALLLALLLTLTGVHPPLVIENRMGKNGRVFGQLNFNVQGRSPLQRWLYKTNIYKLPELINILLGSMSWVGPRPESPDKVERLRSRIKFYNRRFQIRPGLTGWAQVRYRYDDSMRSHRDQHKQDLFYLENMSLTFDLRILLRSLVIFFFKRSKSK</sequence>
<name>A0A7V4WUJ6_CALAY</name>
<dbReference type="GO" id="GO:0005886">
    <property type="term" value="C:plasma membrane"/>
    <property type="evidence" value="ECO:0007669"/>
    <property type="project" value="UniProtKB-SubCell"/>
</dbReference>
<feature type="transmembrane region" description="Helical" evidence="8">
    <location>
        <begin position="415"/>
        <end position="435"/>
    </location>
</feature>
<dbReference type="InterPro" id="IPR003362">
    <property type="entry name" value="Bact_transf"/>
</dbReference>
<evidence type="ECO:0000256" key="7">
    <source>
        <dbReference type="PIRSR" id="PIRSR600715-1"/>
    </source>
</evidence>
<evidence type="ECO:0000259" key="9">
    <source>
        <dbReference type="Pfam" id="PF02397"/>
    </source>
</evidence>
<feature type="transmembrane region" description="Helical" evidence="8">
    <location>
        <begin position="248"/>
        <end position="267"/>
    </location>
</feature>
<feature type="transmembrane region" description="Helical" evidence="8">
    <location>
        <begin position="647"/>
        <end position="671"/>
    </location>
</feature>
<feature type="binding site" evidence="7">
    <location>
        <position position="221"/>
    </location>
    <ligand>
        <name>Mg(2+)</name>
        <dbReference type="ChEBI" id="CHEBI:18420"/>
    </ligand>
</feature>
<evidence type="ECO:0000256" key="1">
    <source>
        <dbReference type="ARBA" id="ARBA00004651"/>
    </source>
</evidence>
<evidence type="ECO:0000256" key="4">
    <source>
        <dbReference type="ARBA" id="ARBA00022692"/>
    </source>
</evidence>
<dbReference type="InterPro" id="IPR000715">
    <property type="entry name" value="Glycosyl_transferase_4"/>
</dbReference>
<evidence type="ECO:0000256" key="8">
    <source>
        <dbReference type="SAM" id="Phobius"/>
    </source>
</evidence>
<reference evidence="10" key="1">
    <citation type="journal article" date="2020" name="mSystems">
        <title>Genome- and Community-Level Interaction Insights into Carbon Utilization and Element Cycling Functions of Hydrothermarchaeota in Hydrothermal Sediment.</title>
        <authorList>
            <person name="Zhou Z."/>
            <person name="Liu Y."/>
            <person name="Xu W."/>
            <person name="Pan J."/>
            <person name="Luo Z.H."/>
            <person name="Li M."/>
        </authorList>
    </citation>
    <scope>NUCLEOTIDE SEQUENCE [LARGE SCALE GENOMIC DNA]</scope>
    <source>
        <strain evidence="10">HyVt-577</strain>
    </source>
</reference>
<feature type="transmembrane region" description="Helical" evidence="8">
    <location>
        <begin position="6"/>
        <end position="27"/>
    </location>
</feature>
<dbReference type="CDD" id="cd06853">
    <property type="entry name" value="GT_WecA_like"/>
    <property type="match status" value="1"/>
</dbReference>
<feature type="transmembrane region" description="Helical" evidence="8">
    <location>
        <begin position="142"/>
        <end position="162"/>
    </location>
</feature>
<keyword evidence="5 8" id="KW-1133">Transmembrane helix</keyword>
<dbReference type="PANTHER" id="PTHR22926">
    <property type="entry name" value="PHOSPHO-N-ACETYLMURAMOYL-PENTAPEPTIDE-TRANSFERASE"/>
    <property type="match status" value="1"/>
</dbReference>
<dbReference type="AlphaFoldDB" id="A0A7V4WUJ6"/>
<feature type="transmembrane region" description="Helical" evidence="8">
    <location>
        <begin position="111"/>
        <end position="130"/>
    </location>
</feature>
<evidence type="ECO:0000256" key="3">
    <source>
        <dbReference type="ARBA" id="ARBA00022679"/>
    </source>
</evidence>
<feature type="transmembrane region" description="Helical" evidence="8">
    <location>
        <begin position="192"/>
        <end position="210"/>
    </location>
</feature>
<feature type="transmembrane region" description="Helical" evidence="8">
    <location>
        <begin position="482"/>
        <end position="500"/>
    </location>
</feature>
<accession>A0A7V4WUJ6</accession>
<feature type="transmembrane region" description="Helical" evidence="8">
    <location>
        <begin position="374"/>
        <end position="395"/>
    </location>
</feature>
<evidence type="ECO:0000256" key="2">
    <source>
        <dbReference type="ARBA" id="ARBA00022475"/>
    </source>
</evidence>
<keyword evidence="3" id="KW-0808">Transferase</keyword>
<dbReference type="Pfam" id="PF02397">
    <property type="entry name" value="Bac_transf"/>
    <property type="match status" value="1"/>
</dbReference>
<evidence type="ECO:0000313" key="10">
    <source>
        <dbReference type="EMBL" id="HGY54391.1"/>
    </source>
</evidence>
<feature type="transmembrane region" description="Helical" evidence="8">
    <location>
        <begin position="322"/>
        <end position="339"/>
    </location>
</feature>
<dbReference type="Pfam" id="PF13727">
    <property type="entry name" value="CoA_binding_3"/>
    <property type="match status" value="1"/>
</dbReference>
<comment type="cofactor">
    <cofactor evidence="7">
        <name>Mg(2+)</name>
        <dbReference type="ChEBI" id="CHEBI:18420"/>
    </cofactor>
</comment>
<feature type="domain" description="Bacterial sugar transferase" evidence="9">
    <location>
        <begin position="645"/>
        <end position="809"/>
    </location>
</feature>
<dbReference type="GO" id="GO:0044038">
    <property type="term" value="P:cell wall macromolecule biosynthetic process"/>
    <property type="evidence" value="ECO:0007669"/>
    <property type="project" value="TreeGrafter"/>
</dbReference>
<dbReference type="Gene3D" id="3.40.50.720">
    <property type="entry name" value="NAD(P)-binding Rossmann-like Domain"/>
    <property type="match status" value="1"/>
</dbReference>
<evidence type="ECO:0000256" key="5">
    <source>
        <dbReference type="ARBA" id="ARBA00022989"/>
    </source>
</evidence>
<keyword evidence="6 8" id="KW-0472">Membrane</keyword>